<feature type="binding site" evidence="3 4">
    <location>
        <position position="127"/>
    </location>
    <ligand>
        <name>Zn(2+)</name>
        <dbReference type="ChEBI" id="CHEBI:29105"/>
    </ligand>
</feature>
<comment type="catalytic activity">
    <reaction evidence="3">
        <text>N(6)-acetyl-L-lysyl-[protein] + NAD(+) + H2O = 2''-O-acetyl-ADP-D-ribose + nicotinamide + L-lysyl-[protein]</text>
        <dbReference type="Rhea" id="RHEA:43636"/>
        <dbReference type="Rhea" id="RHEA-COMP:9752"/>
        <dbReference type="Rhea" id="RHEA-COMP:10731"/>
        <dbReference type="ChEBI" id="CHEBI:15377"/>
        <dbReference type="ChEBI" id="CHEBI:17154"/>
        <dbReference type="ChEBI" id="CHEBI:29969"/>
        <dbReference type="ChEBI" id="CHEBI:57540"/>
        <dbReference type="ChEBI" id="CHEBI:61930"/>
        <dbReference type="ChEBI" id="CHEBI:83767"/>
        <dbReference type="EC" id="2.3.1.286"/>
    </reaction>
</comment>
<protein>
    <recommendedName>
        <fullName evidence="3">NAD-dependent protein deacylase</fullName>
        <ecNumber evidence="3">2.3.1.286</ecNumber>
    </recommendedName>
    <alternativeName>
        <fullName evidence="3">Regulatory protein SIR2 homolog</fullName>
    </alternativeName>
</protein>
<dbReference type="InterPro" id="IPR029035">
    <property type="entry name" value="DHS-like_NAD/FAD-binding_dom"/>
</dbReference>
<dbReference type="EMBL" id="MOBM01000024">
    <property type="protein sequence ID" value="RON14452.1"/>
    <property type="molecule type" value="Genomic_DNA"/>
</dbReference>
<dbReference type="HAMAP" id="MF_01121">
    <property type="entry name" value="Sirtuin_ClassIII"/>
    <property type="match status" value="1"/>
</dbReference>
<dbReference type="Gene3D" id="3.40.50.1220">
    <property type="entry name" value="TPP-binding domain"/>
    <property type="match status" value="1"/>
</dbReference>
<dbReference type="Proteomes" id="UP000284002">
    <property type="component" value="Unassembled WGS sequence"/>
</dbReference>
<keyword evidence="3 4" id="KW-0479">Metal-binding</keyword>
<keyword evidence="3 4" id="KW-0862">Zinc</keyword>
<dbReference type="SUPFAM" id="SSF52467">
    <property type="entry name" value="DHS-like NAD/FAD-binding domain"/>
    <property type="match status" value="1"/>
</dbReference>
<comment type="domain">
    <text evidence="3">2 residues (Tyr-67 and Arg-70) present in a large hydrophobic pocket are probably involved in substrate specificity. They are important for desuccinylation activity, but dispensable for deacetylation activity.</text>
</comment>
<dbReference type="GO" id="GO:0017136">
    <property type="term" value="F:histone deacetylase activity, NAD-dependent"/>
    <property type="evidence" value="ECO:0007669"/>
    <property type="project" value="TreeGrafter"/>
</dbReference>
<dbReference type="PANTHER" id="PTHR11085:SF10">
    <property type="entry name" value="NAD-DEPENDENT PROTEIN DEACYLASE SIRTUIN-5, MITOCHONDRIAL-RELATED"/>
    <property type="match status" value="1"/>
</dbReference>
<evidence type="ECO:0000256" key="1">
    <source>
        <dbReference type="ARBA" id="ARBA00022679"/>
    </source>
</evidence>
<reference evidence="6 7" key="1">
    <citation type="submission" date="2016-10" db="EMBL/GenBank/DDBJ databases">
        <title>Comparative genome analysis of multiple Pseudomonas spp. focuses on biocontrol and plant growth promoting traits.</title>
        <authorList>
            <person name="Tao X.-Y."/>
            <person name="Taylor C.G."/>
        </authorList>
    </citation>
    <scope>NUCLEOTIDE SEQUENCE [LARGE SCALE GENOMIC DNA]</scope>
    <source>
        <strain evidence="6 7">36C6</strain>
    </source>
</reference>
<keyword evidence="2 3" id="KW-0520">NAD</keyword>
<proteinExistence type="inferred from homology"/>
<evidence type="ECO:0000313" key="6">
    <source>
        <dbReference type="EMBL" id="RON14452.1"/>
    </source>
</evidence>
<evidence type="ECO:0000256" key="4">
    <source>
        <dbReference type="PROSITE-ProRule" id="PRU00236"/>
    </source>
</evidence>
<comment type="similarity">
    <text evidence="3">Belongs to the sirtuin family. Class III subfamily.</text>
</comment>
<evidence type="ECO:0000256" key="2">
    <source>
        <dbReference type="ARBA" id="ARBA00023027"/>
    </source>
</evidence>
<keyword evidence="3" id="KW-0963">Cytoplasm</keyword>
<feature type="binding site" evidence="3">
    <location>
        <begin position="195"/>
        <end position="197"/>
    </location>
    <ligand>
        <name>NAD(+)</name>
        <dbReference type="ChEBI" id="CHEBI:57540"/>
    </ligand>
</feature>
<accession>A0A423HMS9</accession>
<dbReference type="GO" id="GO:0005737">
    <property type="term" value="C:cytoplasm"/>
    <property type="evidence" value="ECO:0007669"/>
    <property type="project" value="UniProtKB-SubCell"/>
</dbReference>
<sequence>MNDMHKASEALREATKVVFFTGAGISAESGIPTFRDKLTGLWEKYDPQRLETADAFRENPALVWGWYLWRRHQVSQAKPNTAHYAVSHLASTGLRIAVVTQNIDDLHERAGSKDVVHLHGSLAQPKCFACHRSAELTPEQAAVSDEVVLVEPPRCKRCNGRLRPGVVWFKEDLPVGAWKAAMSVVKDCDVLISVGTSGVVMPAADIPEIALAAGAIVIHVNLMDVALGGTNELMLIGNAAEVLPTLFGSIGIPEA</sequence>
<comment type="subcellular location">
    <subcellularLocation>
        <location evidence="3">Cytoplasm</location>
    </subcellularLocation>
</comment>
<evidence type="ECO:0000259" key="5">
    <source>
        <dbReference type="PROSITE" id="PS50305"/>
    </source>
</evidence>
<dbReference type="Pfam" id="PF02146">
    <property type="entry name" value="SIR2"/>
    <property type="match status" value="1"/>
</dbReference>
<comment type="cofactor">
    <cofactor evidence="3">
        <name>Zn(2+)</name>
        <dbReference type="ChEBI" id="CHEBI:29105"/>
    </cofactor>
    <text evidence="3">Binds 1 zinc ion per subunit.</text>
</comment>
<feature type="domain" description="Deacetylase sirtuin-type" evidence="5">
    <location>
        <begin position="1"/>
        <end position="255"/>
    </location>
</feature>
<gene>
    <name evidence="3" type="primary">cobB</name>
    <name evidence="6" type="ORF">BK662_17895</name>
</gene>
<dbReference type="RefSeq" id="WP_123359304.1">
    <property type="nucleotide sequence ID" value="NZ_MOBM01000024.1"/>
</dbReference>
<dbReference type="PROSITE" id="PS50305">
    <property type="entry name" value="SIRTUIN"/>
    <property type="match status" value="1"/>
</dbReference>
<organism evidence="6 7">
    <name type="scientific">Pseudomonas frederiksbergensis</name>
    <dbReference type="NCBI Taxonomy" id="104087"/>
    <lineage>
        <taxon>Bacteria</taxon>
        <taxon>Pseudomonadati</taxon>
        <taxon>Pseudomonadota</taxon>
        <taxon>Gammaproteobacteria</taxon>
        <taxon>Pseudomonadales</taxon>
        <taxon>Pseudomonadaceae</taxon>
        <taxon>Pseudomonas</taxon>
    </lineage>
</organism>
<dbReference type="CDD" id="cd01412">
    <property type="entry name" value="SIRT5_Af1_CobB"/>
    <property type="match status" value="1"/>
</dbReference>
<dbReference type="InterPro" id="IPR003000">
    <property type="entry name" value="Sirtuin"/>
</dbReference>
<comment type="caution">
    <text evidence="6">The sequence shown here is derived from an EMBL/GenBank/DDBJ whole genome shotgun (WGS) entry which is preliminary data.</text>
</comment>
<feature type="binding site" evidence="3 4">
    <location>
        <position position="130"/>
    </location>
    <ligand>
        <name>Zn(2+)</name>
        <dbReference type="ChEBI" id="CHEBI:29105"/>
    </ligand>
</feature>
<feature type="binding site" evidence="3">
    <location>
        <position position="70"/>
    </location>
    <ligand>
        <name>substrate</name>
    </ligand>
</feature>
<feature type="binding site" evidence="3">
    <location>
        <position position="239"/>
    </location>
    <ligand>
        <name>NAD(+)</name>
        <dbReference type="ChEBI" id="CHEBI:57540"/>
    </ligand>
</feature>
<dbReference type="EC" id="2.3.1.286" evidence="3"/>
<evidence type="ECO:0000313" key="7">
    <source>
        <dbReference type="Proteomes" id="UP000284002"/>
    </source>
</evidence>
<dbReference type="InterPro" id="IPR026591">
    <property type="entry name" value="Sirtuin_cat_small_dom_sf"/>
</dbReference>
<dbReference type="GO" id="GO:0070403">
    <property type="term" value="F:NAD+ binding"/>
    <property type="evidence" value="ECO:0007669"/>
    <property type="project" value="UniProtKB-UniRule"/>
</dbReference>
<dbReference type="AlphaFoldDB" id="A0A423HMS9"/>
<dbReference type="NCBIfam" id="NF001753">
    <property type="entry name" value="PRK00481.1-3"/>
    <property type="match status" value="1"/>
</dbReference>
<dbReference type="InterPro" id="IPR026590">
    <property type="entry name" value="Ssirtuin_cat_dom"/>
</dbReference>
<feature type="binding site" evidence="3">
    <location>
        <begin position="101"/>
        <end position="104"/>
    </location>
    <ligand>
        <name>NAD(+)</name>
        <dbReference type="ChEBI" id="CHEBI:57540"/>
    </ligand>
</feature>
<feature type="binding site" evidence="3 4">
    <location>
        <position position="158"/>
    </location>
    <ligand>
        <name>Zn(2+)</name>
        <dbReference type="ChEBI" id="CHEBI:29105"/>
    </ligand>
</feature>
<feature type="active site" description="Proton acceptor" evidence="3 4">
    <location>
        <position position="119"/>
    </location>
</feature>
<dbReference type="GO" id="GO:0036054">
    <property type="term" value="F:protein-malonyllysine demalonylase activity"/>
    <property type="evidence" value="ECO:0007669"/>
    <property type="project" value="InterPro"/>
</dbReference>
<keyword evidence="1" id="KW-0808">Transferase</keyword>
<comment type="caution">
    <text evidence="3">Lacks conserved residue(s) required for the propagation of feature annotation.</text>
</comment>
<dbReference type="Gene3D" id="3.30.1600.10">
    <property type="entry name" value="SIR2/SIRT2 'Small Domain"/>
    <property type="match status" value="1"/>
</dbReference>
<dbReference type="GO" id="GO:0008270">
    <property type="term" value="F:zinc ion binding"/>
    <property type="evidence" value="ECO:0007669"/>
    <property type="project" value="UniProtKB-UniRule"/>
</dbReference>
<comment type="catalytic activity">
    <reaction evidence="3">
        <text>N(6)-succinyl-L-lysyl-[protein] + NAD(+) + H2O = 2''-O-succinyl-ADP-D-ribose + nicotinamide + L-lysyl-[protein]</text>
        <dbReference type="Rhea" id="RHEA:47668"/>
        <dbReference type="Rhea" id="RHEA-COMP:9752"/>
        <dbReference type="Rhea" id="RHEA-COMP:11877"/>
        <dbReference type="ChEBI" id="CHEBI:15377"/>
        <dbReference type="ChEBI" id="CHEBI:17154"/>
        <dbReference type="ChEBI" id="CHEBI:29969"/>
        <dbReference type="ChEBI" id="CHEBI:57540"/>
        <dbReference type="ChEBI" id="CHEBI:87830"/>
        <dbReference type="ChEBI" id="CHEBI:87832"/>
    </reaction>
</comment>
<comment type="function">
    <text evidence="3">NAD-dependent lysine deacetylase and desuccinylase that specifically removes acetyl and succinyl groups on target proteins. Modulates the activities of several proteins which are inactive in their acylated form.</text>
</comment>
<feature type="binding site" evidence="3">
    <location>
        <position position="67"/>
    </location>
    <ligand>
        <name>substrate</name>
    </ligand>
</feature>
<dbReference type="GO" id="GO:0036055">
    <property type="term" value="F:protein-succinyllysine desuccinylase activity"/>
    <property type="evidence" value="ECO:0007669"/>
    <property type="project" value="UniProtKB-UniRule"/>
</dbReference>
<feature type="binding site" evidence="3">
    <location>
        <begin position="221"/>
        <end position="223"/>
    </location>
    <ligand>
        <name>NAD(+)</name>
        <dbReference type="ChEBI" id="CHEBI:57540"/>
    </ligand>
</feature>
<dbReference type="InterPro" id="IPR050134">
    <property type="entry name" value="NAD-dep_sirtuin_deacylases"/>
</dbReference>
<evidence type="ECO:0000256" key="3">
    <source>
        <dbReference type="HAMAP-Rule" id="MF_01121"/>
    </source>
</evidence>
<dbReference type="InterPro" id="IPR027546">
    <property type="entry name" value="Sirtuin_class_III"/>
</dbReference>
<dbReference type="PANTHER" id="PTHR11085">
    <property type="entry name" value="NAD-DEPENDENT PROTEIN DEACYLASE SIRTUIN-5, MITOCHONDRIAL-RELATED"/>
    <property type="match status" value="1"/>
</dbReference>
<name>A0A423HMS9_9PSED</name>
<feature type="binding site" evidence="3 4">
    <location>
        <position position="155"/>
    </location>
    <ligand>
        <name>Zn(2+)</name>
        <dbReference type="ChEBI" id="CHEBI:29105"/>
    </ligand>
</feature>